<reference evidence="1" key="1">
    <citation type="submission" date="2023-04" db="EMBL/GenBank/DDBJ databases">
        <title>Draft Genome sequencing of Naganishia species isolated from polar environments using Oxford Nanopore Technology.</title>
        <authorList>
            <person name="Leo P."/>
            <person name="Venkateswaran K."/>
        </authorList>
    </citation>
    <scope>NUCLEOTIDE SEQUENCE</scope>
    <source>
        <strain evidence="1">MNA-CCFEE 5423</strain>
    </source>
</reference>
<name>A0ACC2VRK1_9TREE</name>
<comment type="caution">
    <text evidence="1">The sequence shown here is derived from an EMBL/GenBank/DDBJ whole genome shotgun (WGS) entry which is preliminary data.</text>
</comment>
<protein>
    <submittedName>
        <fullName evidence="1">Uncharacterized protein</fullName>
    </submittedName>
</protein>
<keyword evidence="2" id="KW-1185">Reference proteome</keyword>
<organism evidence="1 2">
    <name type="scientific">Naganishia friedmannii</name>
    <dbReference type="NCBI Taxonomy" id="89922"/>
    <lineage>
        <taxon>Eukaryota</taxon>
        <taxon>Fungi</taxon>
        <taxon>Dikarya</taxon>
        <taxon>Basidiomycota</taxon>
        <taxon>Agaricomycotina</taxon>
        <taxon>Tremellomycetes</taxon>
        <taxon>Filobasidiales</taxon>
        <taxon>Filobasidiaceae</taxon>
        <taxon>Naganishia</taxon>
    </lineage>
</organism>
<dbReference type="EMBL" id="JASBWT010000010">
    <property type="protein sequence ID" value="KAJ9101261.1"/>
    <property type="molecule type" value="Genomic_DNA"/>
</dbReference>
<sequence>MSPQQDSITNIDPTLNSPESAAQPLSTYHGVNSVLSHSSREQLPHDKSTASASLLKRSSGNSPGSRRTSWKTKSLLGLSSYLPDSVMQTLRETTGGQSTTKMKARPVFDEVAFIVATPPGRISHESVEPKKEKGVSQKIEIACKVQFHWRACDEKALSGPPQAKASERIRLDFRIPLSDFSGKALTENEMRNFGNRISTSVQDASVLSQFDESAKEQLFSSLARTLTANADRIISEWDKQARFVETEDRHQAVVRKLFGKSTRIIA</sequence>
<proteinExistence type="predicted"/>
<gene>
    <name evidence="1" type="ORF">QFC21_003480</name>
</gene>
<accession>A0ACC2VRK1</accession>
<dbReference type="Proteomes" id="UP001227268">
    <property type="component" value="Unassembled WGS sequence"/>
</dbReference>
<evidence type="ECO:0000313" key="2">
    <source>
        <dbReference type="Proteomes" id="UP001227268"/>
    </source>
</evidence>
<evidence type="ECO:0000313" key="1">
    <source>
        <dbReference type="EMBL" id="KAJ9101261.1"/>
    </source>
</evidence>